<dbReference type="RefSeq" id="WP_267651973.1">
    <property type="nucleotide sequence ID" value="NZ_JAOVZR010000001.1"/>
</dbReference>
<feature type="domain" description="Acyltransferase 3" evidence="2">
    <location>
        <begin position="15"/>
        <end position="357"/>
    </location>
</feature>
<keyword evidence="1" id="KW-1133">Transmembrane helix</keyword>
<feature type="transmembrane region" description="Helical" evidence="1">
    <location>
        <begin position="278"/>
        <end position="297"/>
    </location>
</feature>
<reference evidence="3" key="1">
    <citation type="submission" date="2022-10" db="EMBL/GenBank/DDBJ databases">
        <title>Hoeflea sp. G2-23, isolated from marine algae.</title>
        <authorList>
            <person name="Kristyanto S."/>
            <person name="Kim J.M."/>
            <person name="Jeon C.O."/>
        </authorList>
    </citation>
    <scope>NUCLEOTIDE SEQUENCE</scope>
    <source>
        <strain evidence="3">G2-23</strain>
    </source>
</reference>
<evidence type="ECO:0000256" key="1">
    <source>
        <dbReference type="SAM" id="Phobius"/>
    </source>
</evidence>
<feature type="transmembrane region" description="Helical" evidence="1">
    <location>
        <begin position="20"/>
        <end position="38"/>
    </location>
</feature>
<evidence type="ECO:0000313" key="4">
    <source>
        <dbReference type="Proteomes" id="UP001073227"/>
    </source>
</evidence>
<accession>A0ABT3Z3E6</accession>
<dbReference type="Pfam" id="PF01757">
    <property type="entry name" value="Acyl_transf_3"/>
    <property type="match status" value="1"/>
</dbReference>
<dbReference type="InterPro" id="IPR002656">
    <property type="entry name" value="Acyl_transf_3_dom"/>
</dbReference>
<dbReference type="GO" id="GO:0016746">
    <property type="term" value="F:acyltransferase activity"/>
    <property type="evidence" value="ECO:0007669"/>
    <property type="project" value="UniProtKB-KW"/>
</dbReference>
<keyword evidence="1" id="KW-0472">Membrane</keyword>
<dbReference type="EMBL" id="JAOVZR010000001">
    <property type="protein sequence ID" value="MCY0146293.1"/>
    <property type="molecule type" value="Genomic_DNA"/>
</dbReference>
<dbReference type="PANTHER" id="PTHR36927">
    <property type="entry name" value="BLR4337 PROTEIN"/>
    <property type="match status" value="1"/>
</dbReference>
<gene>
    <name evidence="3" type="ORF">OEG84_00805</name>
</gene>
<feature type="transmembrane region" description="Helical" evidence="1">
    <location>
        <begin position="219"/>
        <end position="237"/>
    </location>
</feature>
<name>A0ABT3Z3E6_9HYPH</name>
<feature type="transmembrane region" description="Helical" evidence="1">
    <location>
        <begin position="58"/>
        <end position="80"/>
    </location>
</feature>
<dbReference type="InterPro" id="IPR050623">
    <property type="entry name" value="Glucan_succinyl_AcylTrfase"/>
</dbReference>
<sequence>MSAEPGKGAERLHHWDFSRAFYLMLGIPFHAAVVYSLSHEWSISSPDKSQVLTWLANFIHMFRMPGFFILAGLFSMMLLDRRGAGRWLKSRLFRLGLPLLSATLLILPFQIVVQSLAQNLLGVVPTADLPAYMIGQLTSFGEPWISHLWFLWSLIAYCVALAFVYALVGGFRWQRALQASACWCGANRLAALMLFVAACAVGAYLQTKIVAASPYYGNAVINYNQYVIYFGFGVLIYKSRRTHDWFLRQGPLSLFVGAGLVTLAQMPGTDMTTHTFKVMAGIAGALFIVGAISRMAFDRCASQSPRVRKLVDASFTIYLFHHPVVYVLATLLLLIDLPPVIEFALIATGAAFISYGIHLVISRSPLAMLMFNGIKPAPGRVTAATGQAAAQGVSGLYPLRQSSMG</sequence>
<evidence type="ECO:0000313" key="3">
    <source>
        <dbReference type="EMBL" id="MCY0146293.1"/>
    </source>
</evidence>
<feature type="transmembrane region" description="Helical" evidence="1">
    <location>
        <begin position="249"/>
        <end position="266"/>
    </location>
</feature>
<feature type="transmembrane region" description="Helical" evidence="1">
    <location>
        <begin position="149"/>
        <end position="168"/>
    </location>
</feature>
<feature type="transmembrane region" description="Helical" evidence="1">
    <location>
        <begin position="317"/>
        <end position="335"/>
    </location>
</feature>
<dbReference type="Proteomes" id="UP001073227">
    <property type="component" value="Unassembled WGS sequence"/>
</dbReference>
<feature type="transmembrane region" description="Helical" evidence="1">
    <location>
        <begin position="92"/>
        <end position="113"/>
    </location>
</feature>
<evidence type="ECO:0000259" key="2">
    <source>
        <dbReference type="Pfam" id="PF01757"/>
    </source>
</evidence>
<keyword evidence="3" id="KW-0808">Transferase</keyword>
<feature type="transmembrane region" description="Helical" evidence="1">
    <location>
        <begin position="341"/>
        <end position="361"/>
    </location>
</feature>
<keyword evidence="4" id="KW-1185">Reference proteome</keyword>
<comment type="caution">
    <text evidence="3">The sequence shown here is derived from an EMBL/GenBank/DDBJ whole genome shotgun (WGS) entry which is preliminary data.</text>
</comment>
<feature type="transmembrane region" description="Helical" evidence="1">
    <location>
        <begin position="189"/>
        <end position="207"/>
    </location>
</feature>
<proteinExistence type="predicted"/>
<dbReference type="PANTHER" id="PTHR36927:SF1">
    <property type="entry name" value="MDO-LIKE PROTEIN"/>
    <property type="match status" value="1"/>
</dbReference>
<keyword evidence="3" id="KW-0012">Acyltransferase</keyword>
<keyword evidence="1" id="KW-0812">Transmembrane</keyword>
<organism evidence="3 4">
    <name type="scientific">Hoeflea algicola</name>
    <dbReference type="NCBI Taxonomy" id="2983763"/>
    <lineage>
        <taxon>Bacteria</taxon>
        <taxon>Pseudomonadati</taxon>
        <taxon>Pseudomonadota</taxon>
        <taxon>Alphaproteobacteria</taxon>
        <taxon>Hyphomicrobiales</taxon>
        <taxon>Rhizobiaceae</taxon>
        <taxon>Hoeflea</taxon>
    </lineage>
</organism>
<protein>
    <submittedName>
        <fullName evidence="3">Acyltransferase family protein</fullName>
    </submittedName>
</protein>